<dbReference type="PANTHER" id="PTHR43673:SF2">
    <property type="entry name" value="NITROREDUCTASE"/>
    <property type="match status" value="1"/>
</dbReference>
<dbReference type="Pfam" id="PF00881">
    <property type="entry name" value="Nitroreductase"/>
    <property type="match status" value="1"/>
</dbReference>
<keyword evidence="4" id="KW-0288">FMN</keyword>
<dbReference type="EMBL" id="BARW01040515">
    <property type="protein sequence ID" value="GAJ18521.1"/>
    <property type="molecule type" value="Genomic_DNA"/>
</dbReference>
<protein>
    <recommendedName>
        <fullName evidence="6">Nitroreductase domain-containing protein</fullName>
    </recommendedName>
</protein>
<comment type="cofactor">
    <cofactor evidence="1">
        <name>FMN</name>
        <dbReference type="ChEBI" id="CHEBI:58210"/>
    </cofactor>
</comment>
<comment type="caution">
    <text evidence="7">The sequence shown here is derived from an EMBL/GenBank/DDBJ whole genome shotgun (WGS) entry which is preliminary data.</text>
</comment>
<organism evidence="7">
    <name type="scientific">marine sediment metagenome</name>
    <dbReference type="NCBI Taxonomy" id="412755"/>
    <lineage>
        <taxon>unclassified sequences</taxon>
        <taxon>metagenomes</taxon>
        <taxon>ecological metagenomes</taxon>
    </lineage>
</organism>
<comment type="similarity">
    <text evidence="2">Belongs to the nitroreductase family.</text>
</comment>
<dbReference type="GO" id="GO:0016491">
    <property type="term" value="F:oxidoreductase activity"/>
    <property type="evidence" value="ECO:0007669"/>
    <property type="project" value="UniProtKB-KW"/>
</dbReference>
<keyword evidence="3" id="KW-0285">Flavoprotein</keyword>
<dbReference type="InterPro" id="IPR029479">
    <property type="entry name" value="Nitroreductase"/>
</dbReference>
<evidence type="ECO:0000256" key="3">
    <source>
        <dbReference type="ARBA" id="ARBA00022630"/>
    </source>
</evidence>
<dbReference type="Gene3D" id="3.40.109.10">
    <property type="entry name" value="NADH Oxidase"/>
    <property type="match status" value="1"/>
</dbReference>
<sequence length="77" mass="8820">LGIAMEHIVLKATDPGLGTCWIGWFNEKKVKEILGIPKKIKVLALLTVGYPKTATIIKEKKRKALEEILYREKWRSD</sequence>
<evidence type="ECO:0000256" key="4">
    <source>
        <dbReference type="ARBA" id="ARBA00022643"/>
    </source>
</evidence>
<dbReference type="PANTHER" id="PTHR43673">
    <property type="entry name" value="NAD(P)H NITROREDUCTASE YDGI-RELATED"/>
    <property type="match status" value="1"/>
</dbReference>
<evidence type="ECO:0000256" key="5">
    <source>
        <dbReference type="ARBA" id="ARBA00023002"/>
    </source>
</evidence>
<gene>
    <name evidence="7" type="ORF">S12H4_61174</name>
</gene>
<feature type="non-terminal residue" evidence="7">
    <location>
        <position position="1"/>
    </location>
</feature>
<evidence type="ECO:0000259" key="6">
    <source>
        <dbReference type="Pfam" id="PF00881"/>
    </source>
</evidence>
<dbReference type="AlphaFoldDB" id="X1VPP9"/>
<evidence type="ECO:0000313" key="7">
    <source>
        <dbReference type="EMBL" id="GAJ18521.1"/>
    </source>
</evidence>
<dbReference type="SUPFAM" id="SSF55469">
    <property type="entry name" value="FMN-dependent nitroreductase-like"/>
    <property type="match status" value="1"/>
</dbReference>
<accession>X1VPP9</accession>
<keyword evidence="5" id="KW-0560">Oxidoreductase</keyword>
<reference evidence="7" key="1">
    <citation type="journal article" date="2014" name="Front. Microbiol.">
        <title>High frequency of phylogenetically diverse reductive dehalogenase-homologous genes in deep subseafloor sedimentary metagenomes.</title>
        <authorList>
            <person name="Kawai M."/>
            <person name="Futagami T."/>
            <person name="Toyoda A."/>
            <person name="Takaki Y."/>
            <person name="Nishi S."/>
            <person name="Hori S."/>
            <person name="Arai W."/>
            <person name="Tsubouchi T."/>
            <person name="Morono Y."/>
            <person name="Uchiyama I."/>
            <person name="Ito T."/>
            <person name="Fujiyama A."/>
            <person name="Inagaki F."/>
            <person name="Takami H."/>
        </authorList>
    </citation>
    <scope>NUCLEOTIDE SEQUENCE</scope>
    <source>
        <strain evidence="7">Expedition CK06-06</strain>
    </source>
</reference>
<feature type="domain" description="Nitroreductase" evidence="6">
    <location>
        <begin position="2"/>
        <end position="50"/>
    </location>
</feature>
<evidence type="ECO:0000256" key="2">
    <source>
        <dbReference type="ARBA" id="ARBA00007118"/>
    </source>
</evidence>
<evidence type="ECO:0000256" key="1">
    <source>
        <dbReference type="ARBA" id="ARBA00001917"/>
    </source>
</evidence>
<proteinExistence type="inferred from homology"/>
<dbReference type="InterPro" id="IPR000415">
    <property type="entry name" value="Nitroreductase-like"/>
</dbReference>
<name>X1VPP9_9ZZZZ</name>